<evidence type="ECO:0000313" key="11">
    <source>
        <dbReference type="Proteomes" id="UP001222027"/>
    </source>
</evidence>
<evidence type="ECO:0000259" key="9">
    <source>
        <dbReference type="PROSITE" id="PS50071"/>
    </source>
</evidence>
<keyword evidence="6" id="KW-0804">Transcription</keyword>
<evidence type="ECO:0000256" key="8">
    <source>
        <dbReference type="PROSITE-ProRule" id="PRU00108"/>
    </source>
</evidence>
<feature type="domain" description="Homeobox" evidence="9">
    <location>
        <begin position="354"/>
        <end position="417"/>
    </location>
</feature>
<sequence length="456" mass="50299">MEDDIHLIRNGAMECSDVPSSRYISQTGNASCSISSLFSSTTCLPENIIRVDATSNLGFPPEESRVTISNNLSHSASPHCDFGCSGPGWDFHNSAPDGELCLRIGQSSVTDMGNVADQCSKQVKSADNSNLPTDYGACTRAFRKSLHDFGSGMAQEETTTHTDKLYSDVGSSGPVHFSLVLLRSKYLDATQEVLAEAVSYVLENASAAKMSFSSSCSSVRELPIPVSEELPLSFGQTEPFGSMDSRYSQEAKAQLLTLLQLVDHSYNHCLDQIQNAVTSFLRLSHSSTSDNTPARFTLHTVSSLYKSLRKRITSQILTIDQHPSMGWANENEGSYESSLIQKQWALRQLKKSGQQSWRPQRGLPEKSVSVLRAWLFENFLHPYPKDNEKHSLAIKSGLTKGQVSNWFINARVRIWKPMIEEMCAELNKKRADGGVGESRRSHGNVGVQRFGSVSVE</sequence>
<keyword evidence="7 8" id="KW-0539">Nucleus</keyword>
<dbReference type="SMART" id="SM00574">
    <property type="entry name" value="POX"/>
    <property type="match status" value="1"/>
</dbReference>
<dbReference type="Proteomes" id="UP001222027">
    <property type="component" value="Unassembled WGS sequence"/>
</dbReference>
<dbReference type="InterPro" id="IPR001356">
    <property type="entry name" value="HD"/>
</dbReference>
<dbReference type="PROSITE" id="PS50071">
    <property type="entry name" value="HOMEOBOX_2"/>
    <property type="match status" value="1"/>
</dbReference>
<dbReference type="Gene3D" id="1.10.10.60">
    <property type="entry name" value="Homeodomain-like"/>
    <property type="match status" value="1"/>
</dbReference>
<keyword evidence="4 8" id="KW-0238">DNA-binding</keyword>
<dbReference type="InterPro" id="IPR009057">
    <property type="entry name" value="Homeodomain-like_sf"/>
</dbReference>
<evidence type="ECO:0000256" key="4">
    <source>
        <dbReference type="ARBA" id="ARBA00023125"/>
    </source>
</evidence>
<evidence type="ECO:0000256" key="3">
    <source>
        <dbReference type="ARBA" id="ARBA00023015"/>
    </source>
</evidence>
<evidence type="ECO:0000256" key="1">
    <source>
        <dbReference type="ARBA" id="ARBA00004123"/>
    </source>
</evidence>
<dbReference type="PANTHER" id="PTHR11850">
    <property type="entry name" value="HOMEOBOX PROTEIN TRANSCRIPTION FACTORS"/>
    <property type="match status" value="1"/>
</dbReference>
<feature type="DNA-binding region" description="Homeobox" evidence="8">
    <location>
        <begin position="356"/>
        <end position="418"/>
    </location>
</feature>
<evidence type="ECO:0000256" key="7">
    <source>
        <dbReference type="ARBA" id="ARBA00023242"/>
    </source>
</evidence>
<dbReference type="GO" id="GO:0006355">
    <property type="term" value="P:regulation of DNA-templated transcription"/>
    <property type="evidence" value="ECO:0007669"/>
    <property type="project" value="InterPro"/>
</dbReference>
<dbReference type="AlphaFoldDB" id="A0AAV8Q467"/>
<comment type="similarity">
    <text evidence="2">Belongs to the TALE/BELL homeobox family.</text>
</comment>
<gene>
    <name evidence="10" type="ORF">OPV22_027030</name>
</gene>
<dbReference type="EMBL" id="JAQQAF010000008">
    <property type="protein sequence ID" value="KAJ8464478.1"/>
    <property type="molecule type" value="Genomic_DNA"/>
</dbReference>
<organism evidence="10 11">
    <name type="scientific">Ensete ventricosum</name>
    <name type="common">Abyssinian banana</name>
    <name type="synonym">Musa ensete</name>
    <dbReference type="NCBI Taxonomy" id="4639"/>
    <lineage>
        <taxon>Eukaryota</taxon>
        <taxon>Viridiplantae</taxon>
        <taxon>Streptophyta</taxon>
        <taxon>Embryophyta</taxon>
        <taxon>Tracheophyta</taxon>
        <taxon>Spermatophyta</taxon>
        <taxon>Magnoliopsida</taxon>
        <taxon>Liliopsida</taxon>
        <taxon>Zingiberales</taxon>
        <taxon>Musaceae</taxon>
        <taxon>Ensete</taxon>
    </lineage>
</organism>
<keyword evidence="11" id="KW-1185">Reference proteome</keyword>
<evidence type="ECO:0000256" key="2">
    <source>
        <dbReference type="ARBA" id="ARBA00006454"/>
    </source>
</evidence>
<name>A0AAV8Q467_ENSVE</name>
<evidence type="ECO:0000313" key="10">
    <source>
        <dbReference type="EMBL" id="KAJ8464478.1"/>
    </source>
</evidence>
<evidence type="ECO:0000256" key="5">
    <source>
        <dbReference type="ARBA" id="ARBA00023155"/>
    </source>
</evidence>
<comment type="subcellular location">
    <subcellularLocation>
        <location evidence="1 8">Nucleus</location>
    </subcellularLocation>
</comment>
<comment type="caution">
    <text evidence="10">The sequence shown here is derived from an EMBL/GenBank/DDBJ whole genome shotgun (WGS) entry which is preliminary data.</text>
</comment>
<keyword evidence="5 8" id="KW-0371">Homeobox</keyword>
<proteinExistence type="inferred from homology"/>
<dbReference type="CDD" id="cd00086">
    <property type="entry name" value="homeodomain"/>
    <property type="match status" value="1"/>
</dbReference>
<protein>
    <recommendedName>
        <fullName evidence="9">Homeobox domain-containing protein</fullName>
    </recommendedName>
</protein>
<reference evidence="10 11" key="1">
    <citation type="submission" date="2022-12" db="EMBL/GenBank/DDBJ databases">
        <title>Chromosome-scale assembly of the Ensete ventricosum genome.</title>
        <authorList>
            <person name="Dussert Y."/>
            <person name="Stocks J."/>
            <person name="Wendawek A."/>
            <person name="Woldeyes F."/>
            <person name="Nichols R.A."/>
            <person name="Borrell J.S."/>
        </authorList>
    </citation>
    <scope>NUCLEOTIDE SEQUENCE [LARGE SCALE GENOMIC DNA]</scope>
    <source>
        <strain evidence="11">cv. Maze</strain>
        <tissue evidence="10">Seeds</tissue>
    </source>
</reference>
<accession>A0AAV8Q467</accession>
<dbReference type="InterPro" id="IPR050224">
    <property type="entry name" value="TALE_homeobox"/>
</dbReference>
<evidence type="ECO:0000256" key="6">
    <source>
        <dbReference type="ARBA" id="ARBA00023163"/>
    </source>
</evidence>
<dbReference type="InterPro" id="IPR008422">
    <property type="entry name" value="KN_HD"/>
</dbReference>
<dbReference type="GO" id="GO:0005634">
    <property type="term" value="C:nucleus"/>
    <property type="evidence" value="ECO:0007669"/>
    <property type="project" value="UniProtKB-SubCell"/>
</dbReference>
<dbReference type="SUPFAM" id="SSF46689">
    <property type="entry name" value="Homeodomain-like"/>
    <property type="match status" value="1"/>
</dbReference>
<dbReference type="SMART" id="SM00389">
    <property type="entry name" value="HOX"/>
    <property type="match status" value="1"/>
</dbReference>
<dbReference type="GO" id="GO:0003677">
    <property type="term" value="F:DNA binding"/>
    <property type="evidence" value="ECO:0007669"/>
    <property type="project" value="UniProtKB-UniRule"/>
</dbReference>
<dbReference type="Pfam" id="PF05920">
    <property type="entry name" value="Homeobox_KN"/>
    <property type="match status" value="1"/>
</dbReference>
<dbReference type="InterPro" id="IPR006563">
    <property type="entry name" value="POX_dom"/>
</dbReference>
<dbReference type="Pfam" id="PF07526">
    <property type="entry name" value="POX"/>
    <property type="match status" value="1"/>
</dbReference>
<keyword evidence="3" id="KW-0805">Transcription regulation</keyword>